<dbReference type="GeneID" id="9807909"/>
<dbReference type="RefSeq" id="XP_003095434.2">
    <property type="nucleotide sequence ID" value="XM_003095386.2"/>
</dbReference>
<accession>A0A6A5GKV1</accession>
<dbReference type="SMART" id="SM00256">
    <property type="entry name" value="FBOX"/>
    <property type="match status" value="1"/>
</dbReference>
<dbReference type="Proteomes" id="UP000483820">
    <property type="component" value="Chromosome V"/>
</dbReference>
<dbReference type="InterPro" id="IPR002900">
    <property type="entry name" value="DUF38/FTH_CAE_spp"/>
</dbReference>
<dbReference type="Pfam" id="PF01827">
    <property type="entry name" value="FTH"/>
    <property type="match status" value="1"/>
</dbReference>
<name>A0A6A5GKV1_CAERE</name>
<organism evidence="2 3">
    <name type="scientific">Caenorhabditis remanei</name>
    <name type="common">Caenorhabditis vulgaris</name>
    <dbReference type="NCBI Taxonomy" id="31234"/>
    <lineage>
        <taxon>Eukaryota</taxon>
        <taxon>Metazoa</taxon>
        <taxon>Ecdysozoa</taxon>
        <taxon>Nematoda</taxon>
        <taxon>Chromadorea</taxon>
        <taxon>Rhabditida</taxon>
        <taxon>Rhabditina</taxon>
        <taxon>Rhabditomorpha</taxon>
        <taxon>Rhabditoidea</taxon>
        <taxon>Rhabditidae</taxon>
        <taxon>Peloderinae</taxon>
        <taxon>Caenorhabditis</taxon>
    </lineage>
</organism>
<dbReference type="PANTHER" id="PTHR23015">
    <property type="entry name" value="UNCHARACTERIZED C.ELEGANS PROTEIN"/>
    <property type="match status" value="1"/>
</dbReference>
<gene>
    <name evidence="2" type="ORF">GCK72_021711</name>
</gene>
<protein>
    <recommendedName>
        <fullName evidence="1">F-box domain-containing protein</fullName>
    </recommendedName>
</protein>
<dbReference type="PANTHER" id="PTHR23015:SF4">
    <property type="entry name" value="DUF38 DOMAIN-CONTAINING PROTEIN-RELATED"/>
    <property type="match status" value="1"/>
</dbReference>
<dbReference type="CTD" id="9807909"/>
<dbReference type="PROSITE" id="PS50181">
    <property type="entry name" value="FBOX"/>
    <property type="match status" value="1"/>
</dbReference>
<evidence type="ECO:0000313" key="3">
    <source>
        <dbReference type="Proteomes" id="UP000483820"/>
    </source>
</evidence>
<evidence type="ECO:0000259" key="1">
    <source>
        <dbReference type="PROSITE" id="PS50181"/>
    </source>
</evidence>
<reference evidence="2 3" key="1">
    <citation type="submission" date="2019-12" db="EMBL/GenBank/DDBJ databases">
        <title>Chromosome-level assembly of the Caenorhabditis remanei genome.</title>
        <authorList>
            <person name="Teterina A.A."/>
            <person name="Willis J.H."/>
            <person name="Phillips P.C."/>
        </authorList>
    </citation>
    <scope>NUCLEOTIDE SEQUENCE [LARGE SCALE GENOMIC DNA]</scope>
    <source>
        <strain evidence="2 3">PX506</strain>
        <tissue evidence="2">Whole organism</tissue>
    </source>
</reference>
<dbReference type="AlphaFoldDB" id="A0A6A5GKV1"/>
<dbReference type="InterPro" id="IPR001810">
    <property type="entry name" value="F-box_dom"/>
</dbReference>
<dbReference type="KEGG" id="crq:GCK72_021711"/>
<feature type="domain" description="F-box" evidence="1">
    <location>
        <begin position="9"/>
        <end position="57"/>
    </location>
</feature>
<sequence>MLDSPPETAKEFSDLPIDVIGEIVEKMELKEQLILRKVCKQLRDVVDEQKTSPFEAIEISCGDTEIFCRYNCEDVVYALRIPRDHHNAKVVHGDDYIGVACNDLKMALGNPKFVLPRFRFFYRSYKESVPSLEFETLVSFLESLGHKASVRSVDIDAPEIDATIRILSCLNPKTLKSIETHRFKMSSSWSLTDSIKNKLDELAEMEQWKQAEELSCPHPTFLFKPEHFSSFKRINFKEFGYDSGALEKYKKIFLAPLSKTILLSIERRDEFQLDESIELPGTPAAPIEPNSVIRHFDIPNSEDYLEYHFLIGQQGMTITKKSRE</sequence>
<dbReference type="GO" id="GO:0045087">
    <property type="term" value="P:innate immune response"/>
    <property type="evidence" value="ECO:0007669"/>
    <property type="project" value="TreeGrafter"/>
</dbReference>
<dbReference type="Pfam" id="PF00646">
    <property type="entry name" value="F-box"/>
    <property type="match status" value="1"/>
</dbReference>
<comment type="caution">
    <text evidence="2">The sequence shown here is derived from an EMBL/GenBank/DDBJ whole genome shotgun (WGS) entry which is preliminary data.</text>
</comment>
<dbReference type="InterPro" id="IPR040161">
    <property type="entry name" value="FB224"/>
</dbReference>
<evidence type="ECO:0000313" key="2">
    <source>
        <dbReference type="EMBL" id="KAF1755142.1"/>
    </source>
</evidence>
<dbReference type="CDD" id="cd22150">
    <property type="entry name" value="F-box_CeFBXA-like"/>
    <property type="match status" value="1"/>
</dbReference>
<proteinExistence type="predicted"/>
<dbReference type="EMBL" id="WUAV01000005">
    <property type="protein sequence ID" value="KAF1755142.1"/>
    <property type="molecule type" value="Genomic_DNA"/>
</dbReference>